<evidence type="ECO:0000259" key="5">
    <source>
        <dbReference type="PROSITE" id="PS51000"/>
    </source>
</evidence>
<dbReference type="PRINTS" id="PR00037">
    <property type="entry name" value="HTHLACR"/>
</dbReference>
<dbReference type="InterPro" id="IPR036388">
    <property type="entry name" value="WH-like_DNA-bd_sf"/>
</dbReference>
<dbReference type="SMART" id="SM01134">
    <property type="entry name" value="DeoRC"/>
    <property type="match status" value="1"/>
</dbReference>
<dbReference type="InterPro" id="IPR036390">
    <property type="entry name" value="WH_DNA-bd_sf"/>
</dbReference>
<keyword evidence="3 6" id="KW-0238">DNA-binding</keyword>
<evidence type="ECO:0000313" key="6">
    <source>
        <dbReference type="EMBL" id="MCP1337260.1"/>
    </source>
</evidence>
<keyword evidence="4" id="KW-0804">Transcription</keyword>
<evidence type="ECO:0000256" key="4">
    <source>
        <dbReference type="ARBA" id="ARBA00023163"/>
    </source>
</evidence>
<dbReference type="PANTHER" id="PTHR30363">
    <property type="entry name" value="HTH-TYPE TRANSCRIPTIONAL REGULATOR SRLR-RELATED"/>
    <property type="match status" value="1"/>
</dbReference>
<dbReference type="InterPro" id="IPR001034">
    <property type="entry name" value="DeoR_HTH"/>
</dbReference>
<keyword evidence="7" id="KW-1185">Reference proteome</keyword>
<comment type="caution">
    <text evidence="6">The sequence shown here is derived from an EMBL/GenBank/DDBJ whole genome shotgun (WGS) entry which is preliminary data.</text>
</comment>
<keyword evidence="2" id="KW-0805">Transcription regulation</keyword>
<evidence type="ECO:0000256" key="3">
    <source>
        <dbReference type="ARBA" id="ARBA00023125"/>
    </source>
</evidence>
<evidence type="ECO:0000313" key="7">
    <source>
        <dbReference type="Proteomes" id="UP001055804"/>
    </source>
</evidence>
<dbReference type="InterPro" id="IPR018356">
    <property type="entry name" value="Tscrpt_reg_HTH_DeoR_CS"/>
</dbReference>
<evidence type="ECO:0000256" key="1">
    <source>
        <dbReference type="ARBA" id="ARBA00022491"/>
    </source>
</evidence>
<dbReference type="PROSITE" id="PS00894">
    <property type="entry name" value="HTH_DEOR_1"/>
    <property type="match status" value="1"/>
</dbReference>
<accession>A0A9J6PAX4</accession>
<feature type="domain" description="HTH deoR-type" evidence="5">
    <location>
        <begin position="19"/>
        <end position="74"/>
    </location>
</feature>
<keyword evidence="1" id="KW-0678">Repressor</keyword>
<dbReference type="Pfam" id="PF08220">
    <property type="entry name" value="HTH_DeoR"/>
    <property type="match status" value="1"/>
</dbReference>
<dbReference type="RefSeq" id="WP_269333189.1">
    <property type="nucleotide sequence ID" value="NZ_JAMZFT010000002.1"/>
</dbReference>
<dbReference type="PANTHER" id="PTHR30363:SF4">
    <property type="entry name" value="GLYCEROL-3-PHOSPHATE REGULON REPRESSOR"/>
    <property type="match status" value="1"/>
</dbReference>
<name>A0A9J6PAX4_9PROT</name>
<dbReference type="InterPro" id="IPR014036">
    <property type="entry name" value="DeoR-like_C"/>
</dbReference>
<gene>
    <name evidence="6" type="ORF">NJQ99_12635</name>
</gene>
<dbReference type="GO" id="GO:0003677">
    <property type="term" value="F:DNA binding"/>
    <property type="evidence" value="ECO:0007669"/>
    <property type="project" value="UniProtKB-KW"/>
</dbReference>
<dbReference type="Pfam" id="PF00455">
    <property type="entry name" value="DeoRC"/>
    <property type="match status" value="1"/>
</dbReference>
<protein>
    <submittedName>
        <fullName evidence="6">DeoR/GlpR family DNA-binding transcription regulator</fullName>
    </submittedName>
</protein>
<dbReference type="EMBL" id="JAMZFT010000002">
    <property type="protein sequence ID" value="MCP1337260.1"/>
    <property type="molecule type" value="Genomic_DNA"/>
</dbReference>
<dbReference type="Gene3D" id="1.10.10.10">
    <property type="entry name" value="Winged helix-like DNA-binding domain superfamily/Winged helix DNA-binding domain"/>
    <property type="match status" value="1"/>
</dbReference>
<dbReference type="PROSITE" id="PS51000">
    <property type="entry name" value="HTH_DEOR_2"/>
    <property type="match status" value="1"/>
</dbReference>
<dbReference type="InterPro" id="IPR050313">
    <property type="entry name" value="Carb_Metab_HTH_regulators"/>
</dbReference>
<sequence>MTSRPAPAPTADDGSGPRLTDRQRAILEAVTRQGFVTIDALARDLDVSAQTIRRDIIQMDRAGVLQRFHGGAGLPENSVRLGYVQKRATAAESKERIAAAALGLIAPDAAVFLDYGTTVEAVARGLAARPQPRVFTASMPAAAAFAGRNGAEVHVTGGTVRGADGSLAGAAALAALDALRVDVAVVGCSGFDEDGAPMDFDLDKVAVKRAMIARARTVILVADGAKFRRTAIARIVEPGRMAHLVTDAAPPAALRQRMEAAGVRIVVG</sequence>
<reference evidence="6" key="1">
    <citation type="submission" date="2022-06" db="EMBL/GenBank/DDBJ databases">
        <title>Isolation and Genomics of Futiania mangrovii gen. nov., sp. nov., a Rare and Metabolically-versatile member in the Class Alphaproteobacteria.</title>
        <authorList>
            <person name="Liu L."/>
            <person name="Huang W.-C."/>
            <person name="Pan J."/>
            <person name="Li J."/>
            <person name="Huang Y."/>
            <person name="Du H."/>
            <person name="Liu Y."/>
            <person name="Li M."/>
        </authorList>
    </citation>
    <scope>NUCLEOTIDE SEQUENCE</scope>
    <source>
        <strain evidence="6">FT118</strain>
    </source>
</reference>
<evidence type="ECO:0000256" key="2">
    <source>
        <dbReference type="ARBA" id="ARBA00023015"/>
    </source>
</evidence>
<dbReference type="SMART" id="SM00420">
    <property type="entry name" value="HTH_DEOR"/>
    <property type="match status" value="1"/>
</dbReference>
<dbReference type="SUPFAM" id="SSF100950">
    <property type="entry name" value="NagB/RpiA/CoA transferase-like"/>
    <property type="match status" value="1"/>
</dbReference>
<organism evidence="6 7">
    <name type="scientific">Futiania mangrovi</name>
    <dbReference type="NCBI Taxonomy" id="2959716"/>
    <lineage>
        <taxon>Bacteria</taxon>
        <taxon>Pseudomonadati</taxon>
        <taxon>Pseudomonadota</taxon>
        <taxon>Alphaproteobacteria</taxon>
        <taxon>Futianiales</taxon>
        <taxon>Futianiaceae</taxon>
        <taxon>Futiania</taxon>
    </lineage>
</organism>
<proteinExistence type="predicted"/>
<dbReference type="Gene3D" id="3.40.50.1360">
    <property type="match status" value="1"/>
</dbReference>
<dbReference type="SUPFAM" id="SSF46785">
    <property type="entry name" value="Winged helix' DNA-binding domain"/>
    <property type="match status" value="1"/>
</dbReference>
<dbReference type="InterPro" id="IPR037171">
    <property type="entry name" value="NagB/RpiA_transferase-like"/>
</dbReference>
<dbReference type="GO" id="GO:0003700">
    <property type="term" value="F:DNA-binding transcription factor activity"/>
    <property type="evidence" value="ECO:0007669"/>
    <property type="project" value="InterPro"/>
</dbReference>
<dbReference type="AlphaFoldDB" id="A0A9J6PAX4"/>
<dbReference type="Proteomes" id="UP001055804">
    <property type="component" value="Unassembled WGS sequence"/>
</dbReference>